<accession>A0A085WC98</accession>
<dbReference type="InterPro" id="IPR000601">
    <property type="entry name" value="PKD_dom"/>
</dbReference>
<dbReference type="EMBL" id="JMCB01000012">
    <property type="protein sequence ID" value="KFE65311.1"/>
    <property type="molecule type" value="Genomic_DNA"/>
</dbReference>
<dbReference type="OrthoDB" id="5498078at2"/>
<feature type="signal peptide" evidence="1">
    <location>
        <begin position="1"/>
        <end position="18"/>
    </location>
</feature>
<keyword evidence="4" id="KW-1185">Reference proteome</keyword>
<dbReference type="Pfam" id="PF18911">
    <property type="entry name" value="PKD_4"/>
    <property type="match status" value="1"/>
</dbReference>
<dbReference type="SUPFAM" id="SSF49299">
    <property type="entry name" value="PKD domain"/>
    <property type="match status" value="1"/>
</dbReference>
<sequence length="241" mass="24072">MKRIATHLLLACVLPLLAGCEPSSSEMGSAQLAVSMPQALSASVSRVSITALGAEVPAVSVDLALSGSTWGGMLGNLPAGSHRTFLAQAFDAAGTQRYEGSASGISIAANQSTLVAITLQQVNAPPPFQNEAPIIDSLTAPTPSVVTGGVLTLEASAHDPNAGDTLTYSWSSAAGTFTSASSASTVWTAPATTGLQTLALTVTDSQGLASTLSLTVSVTPSLVLGIAHASGPRETADLSTP</sequence>
<dbReference type="CDD" id="cd00146">
    <property type="entry name" value="PKD"/>
    <property type="match status" value="1"/>
</dbReference>
<dbReference type="InterPro" id="IPR013783">
    <property type="entry name" value="Ig-like_fold"/>
</dbReference>
<evidence type="ECO:0000259" key="2">
    <source>
        <dbReference type="Pfam" id="PF18911"/>
    </source>
</evidence>
<evidence type="ECO:0000313" key="3">
    <source>
        <dbReference type="EMBL" id="KFE65311.1"/>
    </source>
</evidence>
<evidence type="ECO:0000256" key="1">
    <source>
        <dbReference type="SAM" id="SignalP"/>
    </source>
</evidence>
<dbReference type="InterPro" id="IPR035986">
    <property type="entry name" value="PKD_dom_sf"/>
</dbReference>
<evidence type="ECO:0000313" key="4">
    <source>
        <dbReference type="Proteomes" id="UP000028725"/>
    </source>
</evidence>
<gene>
    <name evidence="3" type="ORF">DB31_1427</name>
</gene>
<dbReference type="Gene3D" id="2.60.40.10">
    <property type="entry name" value="Immunoglobulins"/>
    <property type="match status" value="1"/>
</dbReference>
<name>A0A085WC98_9BACT</name>
<comment type="caution">
    <text evidence="3">The sequence shown here is derived from an EMBL/GenBank/DDBJ whole genome shotgun (WGS) entry which is preliminary data.</text>
</comment>
<keyword evidence="1" id="KW-0732">Signal</keyword>
<protein>
    <submittedName>
        <fullName evidence="3">High-affinity leucine-specific transport system, periplasmic binding protein LivK</fullName>
    </submittedName>
</protein>
<proteinExistence type="predicted"/>
<dbReference type="AlphaFoldDB" id="A0A085WC98"/>
<organism evidence="3 4">
    <name type="scientific">Hyalangium minutum</name>
    <dbReference type="NCBI Taxonomy" id="394096"/>
    <lineage>
        <taxon>Bacteria</taxon>
        <taxon>Pseudomonadati</taxon>
        <taxon>Myxococcota</taxon>
        <taxon>Myxococcia</taxon>
        <taxon>Myxococcales</taxon>
        <taxon>Cystobacterineae</taxon>
        <taxon>Archangiaceae</taxon>
        <taxon>Hyalangium</taxon>
    </lineage>
</organism>
<feature type="chain" id="PRO_5001799580" evidence="1">
    <location>
        <begin position="19"/>
        <end position="241"/>
    </location>
</feature>
<feature type="domain" description="PKD" evidence="2">
    <location>
        <begin position="130"/>
        <end position="217"/>
    </location>
</feature>
<dbReference type="STRING" id="394096.DB31_1427"/>
<reference evidence="3 4" key="1">
    <citation type="submission" date="2014-04" db="EMBL/GenBank/DDBJ databases">
        <title>Genome assembly of Hyalangium minutum DSM 14724.</title>
        <authorList>
            <person name="Sharma G."/>
            <person name="Subramanian S."/>
        </authorList>
    </citation>
    <scope>NUCLEOTIDE SEQUENCE [LARGE SCALE GENOMIC DNA]</scope>
    <source>
        <strain evidence="3 4">DSM 14724</strain>
    </source>
</reference>
<dbReference type="Proteomes" id="UP000028725">
    <property type="component" value="Unassembled WGS sequence"/>
</dbReference>
<dbReference type="RefSeq" id="WP_044193100.1">
    <property type="nucleotide sequence ID" value="NZ_JMCB01000012.1"/>
</dbReference>
<dbReference type="PROSITE" id="PS51257">
    <property type="entry name" value="PROKAR_LIPOPROTEIN"/>
    <property type="match status" value="1"/>
</dbReference>